<feature type="region of interest" description="Disordered" evidence="1">
    <location>
        <begin position="169"/>
        <end position="188"/>
    </location>
</feature>
<comment type="caution">
    <text evidence="2">The sequence shown here is derived from an EMBL/GenBank/DDBJ whole genome shotgun (WGS) entry which is preliminary data.</text>
</comment>
<evidence type="ECO:0000313" key="3">
    <source>
        <dbReference type="Proteomes" id="UP000237438"/>
    </source>
</evidence>
<keyword evidence="3" id="KW-1185">Reference proteome</keyword>
<proteinExistence type="predicted"/>
<evidence type="ECO:0000313" key="2">
    <source>
        <dbReference type="EMBL" id="POS82020.1"/>
    </source>
</evidence>
<sequence length="394" mass="46116">MSANPDLKNLVQKLSISTDPTQALVKRDWAAGISLLNDTDEDVKEFIRNRIETYKLDEHQGEDLWWDFYDDFQQFTTVEDFLRAGIELPRRLRDTLRLRGVYIPKDKKSISGNLLALIRLEEPPIWPTSDKDFDRVSKMLSFDPSYQKCIATPEEKGVKYLDTNLKRNKAKSRSDDDRYNIRGSNQPRNVPYSTKLLEREVDIHSNNYDEERISRYNPHGYSRELATLNKLYDIENKYSGNGDAFDYKFDIFLRNCENADFPALALKIAFPIMLKDEALDYFHNFYSDWKNMNLEELCSEIKRNFEGIEYKRSLLTNWNKLSFETIVNDQKNNGKTTSECLRILVQKLRTMQHGLDESLRNDAFIHNKIVTSCERQAAFKNVCERPSHTIGGLL</sequence>
<gene>
    <name evidence="2" type="ORF">EPUL_006464</name>
</gene>
<feature type="non-terminal residue" evidence="2">
    <location>
        <position position="394"/>
    </location>
</feature>
<organism evidence="2 3">
    <name type="scientific">Erysiphe pulchra</name>
    <dbReference type="NCBI Taxonomy" id="225359"/>
    <lineage>
        <taxon>Eukaryota</taxon>
        <taxon>Fungi</taxon>
        <taxon>Dikarya</taxon>
        <taxon>Ascomycota</taxon>
        <taxon>Pezizomycotina</taxon>
        <taxon>Leotiomycetes</taxon>
        <taxon>Erysiphales</taxon>
        <taxon>Erysiphaceae</taxon>
        <taxon>Erysiphe</taxon>
    </lineage>
</organism>
<dbReference type="AlphaFoldDB" id="A0A2S4PJ01"/>
<protein>
    <submittedName>
        <fullName evidence="2">Uncharacterized protein</fullName>
    </submittedName>
</protein>
<accession>A0A2S4PJ01</accession>
<dbReference type="Proteomes" id="UP000237438">
    <property type="component" value="Unassembled WGS sequence"/>
</dbReference>
<dbReference type="OrthoDB" id="3600043at2759"/>
<dbReference type="EMBL" id="PEDP01004908">
    <property type="protein sequence ID" value="POS82020.1"/>
    <property type="molecule type" value="Genomic_DNA"/>
</dbReference>
<evidence type="ECO:0000256" key="1">
    <source>
        <dbReference type="SAM" id="MobiDB-lite"/>
    </source>
</evidence>
<reference evidence="2 3" key="1">
    <citation type="submission" date="2017-10" db="EMBL/GenBank/DDBJ databases">
        <title>Development of genomic resources for the powdery mildew, Erysiphe pulchra.</title>
        <authorList>
            <person name="Wadl P.A."/>
            <person name="Mack B.M."/>
            <person name="Moore G."/>
            <person name="Beltz S.B."/>
        </authorList>
    </citation>
    <scope>NUCLEOTIDE SEQUENCE [LARGE SCALE GENOMIC DNA]</scope>
    <source>
        <strain evidence="2">Cflorida</strain>
    </source>
</reference>
<name>A0A2S4PJ01_9PEZI</name>